<evidence type="ECO:0000256" key="2">
    <source>
        <dbReference type="ARBA" id="ARBA00023043"/>
    </source>
</evidence>
<dbReference type="InterPro" id="IPR036770">
    <property type="entry name" value="Ankyrin_rpt-contain_sf"/>
</dbReference>
<keyword evidence="2 3" id="KW-0040">ANK repeat</keyword>
<dbReference type="SMART" id="SM00248">
    <property type="entry name" value="ANK"/>
    <property type="match status" value="4"/>
</dbReference>
<name>A0A2J6S5F8_HYAVF</name>
<dbReference type="AlphaFoldDB" id="A0A2J6S5F8"/>
<keyword evidence="6" id="KW-1185">Reference proteome</keyword>
<evidence type="ECO:0000313" key="6">
    <source>
        <dbReference type="Proteomes" id="UP000235786"/>
    </source>
</evidence>
<dbReference type="PANTHER" id="PTHR24173:SF85">
    <property type="entry name" value="PROTEIN FEM-1 HOMOLOG CG6966"/>
    <property type="match status" value="1"/>
</dbReference>
<evidence type="ECO:0000259" key="4">
    <source>
        <dbReference type="Pfam" id="PF17111"/>
    </source>
</evidence>
<dbReference type="Pfam" id="PF00023">
    <property type="entry name" value="Ank"/>
    <property type="match status" value="1"/>
</dbReference>
<reference evidence="5 6" key="1">
    <citation type="submission" date="2016-04" db="EMBL/GenBank/DDBJ databases">
        <title>A degradative enzymes factory behind the ericoid mycorrhizal symbiosis.</title>
        <authorList>
            <consortium name="DOE Joint Genome Institute"/>
            <person name="Martino E."/>
            <person name="Morin E."/>
            <person name="Grelet G."/>
            <person name="Kuo A."/>
            <person name="Kohler A."/>
            <person name="Daghino S."/>
            <person name="Barry K."/>
            <person name="Choi C."/>
            <person name="Cichocki N."/>
            <person name="Clum A."/>
            <person name="Copeland A."/>
            <person name="Hainaut M."/>
            <person name="Haridas S."/>
            <person name="Labutti K."/>
            <person name="Lindquist E."/>
            <person name="Lipzen A."/>
            <person name="Khouja H.-R."/>
            <person name="Murat C."/>
            <person name="Ohm R."/>
            <person name="Olson A."/>
            <person name="Spatafora J."/>
            <person name="Veneault-Fourrey C."/>
            <person name="Henrissat B."/>
            <person name="Grigoriev I."/>
            <person name="Martin F."/>
            <person name="Perotto S."/>
        </authorList>
    </citation>
    <scope>NUCLEOTIDE SEQUENCE [LARGE SCALE GENOMIC DNA]</scope>
    <source>
        <strain evidence="5 6">F</strain>
    </source>
</reference>
<accession>A0A2J6S5F8</accession>
<dbReference type="OrthoDB" id="3200163at2759"/>
<dbReference type="GO" id="GO:0006511">
    <property type="term" value="P:ubiquitin-dependent protein catabolic process"/>
    <property type="evidence" value="ECO:0007669"/>
    <property type="project" value="TreeGrafter"/>
</dbReference>
<dbReference type="InterPro" id="IPR002110">
    <property type="entry name" value="Ankyrin_rpt"/>
</dbReference>
<feature type="repeat" description="ANK" evidence="3">
    <location>
        <begin position="512"/>
        <end position="544"/>
    </location>
</feature>
<feature type="domain" description="Azaphilone pigments biosynthesis cluster protein L N-terminal" evidence="4">
    <location>
        <begin position="12"/>
        <end position="153"/>
    </location>
</feature>
<dbReference type="SUPFAM" id="SSF48403">
    <property type="entry name" value="Ankyrin repeat"/>
    <property type="match status" value="1"/>
</dbReference>
<keyword evidence="1" id="KW-0677">Repeat</keyword>
<dbReference type="InterPro" id="IPR031348">
    <property type="entry name" value="PigL_N"/>
</dbReference>
<proteinExistence type="predicted"/>
<dbReference type="Proteomes" id="UP000235786">
    <property type="component" value="Unassembled WGS sequence"/>
</dbReference>
<dbReference type="EMBL" id="KZ613939">
    <property type="protein sequence ID" value="PMD46003.1"/>
    <property type="molecule type" value="Genomic_DNA"/>
</dbReference>
<evidence type="ECO:0000256" key="1">
    <source>
        <dbReference type="ARBA" id="ARBA00022737"/>
    </source>
</evidence>
<dbReference type="GO" id="GO:0000151">
    <property type="term" value="C:ubiquitin ligase complex"/>
    <property type="evidence" value="ECO:0007669"/>
    <property type="project" value="TreeGrafter"/>
</dbReference>
<evidence type="ECO:0000313" key="5">
    <source>
        <dbReference type="EMBL" id="PMD46003.1"/>
    </source>
</evidence>
<protein>
    <submittedName>
        <fullName evidence="5">Ankyrin</fullName>
    </submittedName>
</protein>
<dbReference type="PANTHER" id="PTHR24173">
    <property type="entry name" value="ANKYRIN REPEAT CONTAINING"/>
    <property type="match status" value="1"/>
</dbReference>
<dbReference type="STRING" id="1149755.A0A2J6S5F8"/>
<gene>
    <name evidence="5" type="ORF">L207DRAFT_628640</name>
</gene>
<dbReference type="Gene3D" id="1.25.40.20">
    <property type="entry name" value="Ankyrin repeat-containing domain"/>
    <property type="match status" value="2"/>
</dbReference>
<dbReference type="PROSITE" id="PS50088">
    <property type="entry name" value="ANK_REPEAT"/>
    <property type="match status" value="1"/>
</dbReference>
<dbReference type="Pfam" id="PF17111">
    <property type="entry name" value="PigL_N"/>
    <property type="match status" value="1"/>
</dbReference>
<dbReference type="PROSITE" id="PS50297">
    <property type="entry name" value="ANK_REP_REGION"/>
    <property type="match status" value="1"/>
</dbReference>
<evidence type="ECO:0000256" key="3">
    <source>
        <dbReference type="PROSITE-ProRule" id="PRU00023"/>
    </source>
</evidence>
<sequence>MAEVLGVVASGVSVVQIAGQLLSCIQGLRVLCRALRDTPGELQGILDELEILGEIFYQLGAIQTGTSQPGHSALQASLIHCRKAASKLENLASQGSRPLQKSKHTTWFRVKAVLKLEEVRDLKIQLEAAKSLLHLAMTWYSLNMHHKHIALLEVRNTGIDSVPLQHAKDQAEHRLDIVSPADTRMVQIELSQRQRTIQRSKCSPGKCYCSCHNSSTISGKLWTLRVPHDWNPCDKKTCHNYKHTSLWFSLTSIGIPYAIRASLDVLWTFHQSYVSPSLRVTRVVDWNAPAFALLADIKWNEMTYEEARDGMVKLFDSRAASPLDILPNGKSLPETLLSLPWLDGDTQLKLLELFVISGSPLNSDGILRCCSGWKGLGTWNTGLGGRTAAHTNLLRHLVKLGLDPSETPTLEEWPEEISPIPEGYYDMDDDSFFIDWISEGLKVSPGFAGSSPLQEAILIGSAEAVQSHLRNSHAPEDDNVLAQSPLHLAVWRPQHLQSLLQVGFDVNARDWNGRTPLMYAAAAGMRDVAVSLLQAGADIWTKDILHSRHTWLEYATISTHWSLVLDVIDVVRQSTRFFPEEVQNLLNAAIKNWANTSSKARSSSHLATLLQWGADPEIRFGAKWPNYKATSTTLLHCIENSTDFDALIRAGFRSFNHANSRGFHPLMAQISVGDAELIQKSINAGSQVNHQDFDGDTALHLCAEFIRSGITSINPEEYTFRFRTLEIMELLLANGADPFLGDDCRCPCSTSGCTPAGMLLKDFHQKVGSDTHRSYPLTMHSWVNQWFLLLKGAEKDFEHTERFYLDMIRLSRFEQLELTHTCCRFTKKHIIWDSLQDEDVEEIRDEEQELSDTLESEMSNFQSCSIAELEVLWRKEMDNLMQLQGNNFLCVREHLLDLGSCL</sequence>
<dbReference type="Pfam" id="PF12796">
    <property type="entry name" value="Ank_2"/>
    <property type="match status" value="1"/>
</dbReference>
<organism evidence="5 6">
    <name type="scientific">Hyaloscypha variabilis (strain UAMH 11265 / GT02V1 / F)</name>
    <name type="common">Meliniomyces variabilis</name>
    <dbReference type="NCBI Taxonomy" id="1149755"/>
    <lineage>
        <taxon>Eukaryota</taxon>
        <taxon>Fungi</taxon>
        <taxon>Dikarya</taxon>
        <taxon>Ascomycota</taxon>
        <taxon>Pezizomycotina</taxon>
        <taxon>Leotiomycetes</taxon>
        <taxon>Helotiales</taxon>
        <taxon>Hyaloscyphaceae</taxon>
        <taxon>Hyaloscypha</taxon>
        <taxon>Hyaloscypha variabilis</taxon>
    </lineage>
</organism>